<evidence type="ECO:0000256" key="1">
    <source>
        <dbReference type="ARBA" id="ARBA00005582"/>
    </source>
</evidence>
<proteinExistence type="inferred from homology"/>
<dbReference type="GO" id="GO:0047631">
    <property type="term" value="F:ADP-ribose diphosphatase activity"/>
    <property type="evidence" value="ECO:0007669"/>
    <property type="project" value="TreeGrafter"/>
</dbReference>
<gene>
    <name evidence="6 7" type="primary">LOC120266510</name>
</gene>
<dbReference type="SUPFAM" id="SSF55811">
    <property type="entry name" value="Nudix"/>
    <property type="match status" value="1"/>
</dbReference>
<dbReference type="Pfam" id="PF18290">
    <property type="entry name" value="Nudix_hydro"/>
    <property type="match status" value="1"/>
</dbReference>
<reference evidence="6 7" key="1">
    <citation type="submission" date="2025-04" db="UniProtKB">
        <authorList>
            <consortium name="RefSeq"/>
        </authorList>
    </citation>
    <scope>IDENTIFICATION</scope>
</reference>
<dbReference type="InterPro" id="IPR000086">
    <property type="entry name" value="NUDIX_hydrolase_dom"/>
</dbReference>
<dbReference type="GO" id="GO:0035529">
    <property type="term" value="F:NADH pyrophosphatase activity"/>
    <property type="evidence" value="ECO:0007669"/>
    <property type="project" value="TreeGrafter"/>
</dbReference>
<evidence type="ECO:0000259" key="4">
    <source>
        <dbReference type="PROSITE" id="PS51462"/>
    </source>
</evidence>
<dbReference type="PROSITE" id="PS51462">
    <property type="entry name" value="NUDIX"/>
    <property type="match status" value="1"/>
</dbReference>
<comment type="similarity">
    <text evidence="1">Belongs to the Nudix hydrolase family.</text>
</comment>
<protein>
    <submittedName>
        <fullName evidence="6 7">Nudix hydrolase 10-like isoform X1</fullName>
    </submittedName>
</protein>
<accession>A0AB40BSU1</accession>
<evidence type="ECO:0000313" key="6">
    <source>
        <dbReference type="RefSeq" id="XP_039130078.1"/>
    </source>
</evidence>
<dbReference type="CDD" id="cd04670">
    <property type="entry name" value="NUDIX_ASFGF2_Nudt6"/>
    <property type="match status" value="1"/>
</dbReference>
<dbReference type="PRINTS" id="PR01356">
    <property type="entry name" value="GFGPROTEIN"/>
</dbReference>
<dbReference type="Gene3D" id="3.40.630.30">
    <property type="match status" value="1"/>
</dbReference>
<dbReference type="PANTHER" id="PTHR13994">
    <property type="entry name" value="NUDIX HYDROLASE RELATED"/>
    <property type="match status" value="1"/>
</dbReference>
<dbReference type="Pfam" id="PF00293">
    <property type="entry name" value="NUDIX"/>
    <property type="match status" value="1"/>
</dbReference>
<dbReference type="GeneID" id="120266510"/>
<dbReference type="InterPro" id="IPR015797">
    <property type="entry name" value="NUDIX_hydrolase-like_dom_sf"/>
</dbReference>
<dbReference type="FunFam" id="3.40.630.30:FF:000016">
    <property type="entry name" value="nudix hydrolase 2"/>
    <property type="match status" value="1"/>
</dbReference>
<name>A0AB40BSU1_DIOCR</name>
<dbReference type="FunFam" id="3.90.79.10:FF:000015">
    <property type="entry name" value="Nudix hydrolase 8"/>
    <property type="match status" value="1"/>
</dbReference>
<keyword evidence="2" id="KW-0479">Metal-binding</keyword>
<dbReference type="RefSeq" id="XP_039130079.1">
    <property type="nucleotide sequence ID" value="XM_039274145.1"/>
</dbReference>
<dbReference type="GO" id="GO:0051287">
    <property type="term" value="F:NAD binding"/>
    <property type="evidence" value="ECO:0007669"/>
    <property type="project" value="TreeGrafter"/>
</dbReference>
<dbReference type="InterPro" id="IPR040618">
    <property type="entry name" value="Pre-Nudix"/>
</dbReference>
<evidence type="ECO:0000313" key="7">
    <source>
        <dbReference type="RefSeq" id="XP_039130079.1"/>
    </source>
</evidence>
<dbReference type="GO" id="GO:0046872">
    <property type="term" value="F:metal ion binding"/>
    <property type="evidence" value="ECO:0007669"/>
    <property type="project" value="UniProtKB-KW"/>
</dbReference>
<feature type="domain" description="Nudix hydrolase" evidence="4">
    <location>
        <begin position="182"/>
        <end position="314"/>
    </location>
</feature>
<evidence type="ECO:0000313" key="5">
    <source>
        <dbReference type="Proteomes" id="UP001515500"/>
    </source>
</evidence>
<dbReference type="Proteomes" id="UP001515500">
    <property type="component" value="Chromosome 8"/>
</dbReference>
<keyword evidence="5" id="KW-1185">Reference proteome</keyword>
<evidence type="ECO:0000256" key="2">
    <source>
        <dbReference type="ARBA" id="ARBA00022723"/>
    </source>
</evidence>
<keyword evidence="3" id="KW-0378">Hydrolase</keyword>
<dbReference type="InterPro" id="IPR003293">
    <property type="entry name" value="Nudix_hydrolase6-like"/>
</dbReference>
<organism evidence="5 6">
    <name type="scientific">Dioscorea cayennensis subsp. rotundata</name>
    <name type="common">White Guinea yam</name>
    <name type="synonym">Dioscorea rotundata</name>
    <dbReference type="NCBI Taxonomy" id="55577"/>
    <lineage>
        <taxon>Eukaryota</taxon>
        <taxon>Viridiplantae</taxon>
        <taxon>Streptophyta</taxon>
        <taxon>Embryophyta</taxon>
        <taxon>Tracheophyta</taxon>
        <taxon>Spermatophyta</taxon>
        <taxon>Magnoliopsida</taxon>
        <taxon>Liliopsida</taxon>
        <taxon>Dioscoreales</taxon>
        <taxon>Dioscoreaceae</taxon>
        <taxon>Dioscorea</taxon>
    </lineage>
</organism>
<sequence length="396" mass="44717">MLRLRAPMLCFDVNSIWIPASGSLLSSFFGTHRIRAGSRSQSLRSPSRSPVSNGFRLRAAHHVNDRSSLYSVSPSSVVKASLKGQAETVELLSAEDDDHGGVIIEMKVPVDAGAFVSSLRASLENWRQQGKRGVWLKLPIEFANLVQPAVEEGFTYHHAEPNYLMLVYWIPATKNTLPVNATHRVGVGAFVMNDRREVLAVQEKSGKFRGSGVWKFPTGVVDQGEDLFVGAVREVKEETGIDTEFIEILAFRQSHKSFFEKSDLFFICLLRPLTFDIRKQESEIAAAKWVPIEEFAAQPFVHKHELLKYIIDVGLAKIDKDYAGFSPVQISSFFSDRKSYIYLNSKEMNQSSRPETWPECYGRLYLNKTVAEVVYMWSHLRACQGLCSWNFAIVLK</sequence>
<dbReference type="InterPro" id="IPR020084">
    <property type="entry name" value="NUDIX_hydrolase_CS"/>
</dbReference>
<dbReference type="PROSITE" id="PS00893">
    <property type="entry name" value="NUDIX_BOX"/>
    <property type="match status" value="1"/>
</dbReference>
<dbReference type="PANTHER" id="PTHR13994:SF29">
    <property type="entry name" value="NUDIX HYDROLASE 2"/>
    <property type="match status" value="1"/>
</dbReference>
<evidence type="ECO:0000256" key="3">
    <source>
        <dbReference type="ARBA" id="ARBA00022801"/>
    </source>
</evidence>
<dbReference type="RefSeq" id="XP_039130078.1">
    <property type="nucleotide sequence ID" value="XM_039274144.1"/>
</dbReference>
<dbReference type="AlphaFoldDB" id="A0AB40BSU1"/>
<dbReference type="Gene3D" id="3.90.79.10">
    <property type="entry name" value="Nucleoside Triphosphate Pyrophosphohydrolase"/>
    <property type="match status" value="1"/>
</dbReference>